<keyword evidence="1" id="KW-0732">Signal</keyword>
<feature type="signal peptide" evidence="1">
    <location>
        <begin position="1"/>
        <end position="22"/>
    </location>
</feature>
<dbReference type="Proteomes" id="UP001141552">
    <property type="component" value="Unassembled WGS sequence"/>
</dbReference>
<organism evidence="2 3">
    <name type="scientific">Turnera subulata</name>
    <dbReference type="NCBI Taxonomy" id="218843"/>
    <lineage>
        <taxon>Eukaryota</taxon>
        <taxon>Viridiplantae</taxon>
        <taxon>Streptophyta</taxon>
        <taxon>Embryophyta</taxon>
        <taxon>Tracheophyta</taxon>
        <taxon>Spermatophyta</taxon>
        <taxon>Magnoliopsida</taxon>
        <taxon>eudicotyledons</taxon>
        <taxon>Gunneridae</taxon>
        <taxon>Pentapetalae</taxon>
        <taxon>rosids</taxon>
        <taxon>fabids</taxon>
        <taxon>Malpighiales</taxon>
        <taxon>Passifloraceae</taxon>
        <taxon>Turnera</taxon>
    </lineage>
</organism>
<protein>
    <submittedName>
        <fullName evidence="2">Uncharacterized protein</fullName>
    </submittedName>
</protein>
<feature type="non-terminal residue" evidence="2">
    <location>
        <position position="1"/>
    </location>
</feature>
<evidence type="ECO:0000313" key="3">
    <source>
        <dbReference type="Proteomes" id="UP001141552"/>
    </source>
</evidence>
<reference evidence="2" key="1">
    <citation type="submission" date="2022-02" db="EMBL/GenBank/DDBJ databases">
        <authorList>
            <person name="Henning P.M."/>
            <person name="McCubbin A.G."/>
            <person name="Shore J.S."/>
        </authorList>
    </citation>
    <scope>NUCLEOTIDE SEQUENCE</scope>
    <source>
        <strain evidence="2">F60SS</strain>
        <tissue evidence="2">Leaves</tissue>
    </source>
</reference>
<comment type="caution">
    <text evidence="2">The sequence shown here is derived from an EMBL/GenBank/DDBJ whole genome shotgun (WGS) entry which is preliminary data.</text>
</comment>
<accession>A0A9Q0G4K8</accession>
<evidence type="ECO:0000313" key="2">
    <source>
        <dbReference type="EMBL" id="KAJ4842214.1"/>
    </source>
</evidence>
<reference evidence="2" key="2">
    <citation type="journal article" date="2023" name="Plants (Basel)">
        <title>Annotation of the Turnera subulata (Passifloraceae) Draft Genome Reveals the S-Locus Evolved after the Divergence of Turneroideae from Passifloroideae in a Stepwise Manner.</title>
        <authorList>
            <person name="Henning P.M."/>
            <person name="Roalson E.H."/>
            <person name="Mir W."/>
            <person name="McCubbin A.G."/>
            <person name="Shore J.S."/>
        </authorList>
    </citation>
    <scope>NUCLEOTIDE SEQUENCE</scope>
    <source>
        <strain evidence="2">F60SS</strain>
    </source>
</reference>
<evidence type="ECO:0000256" key="1">
    <source>
        <dbReference type="SAM" id="SignalP"/>
    </source>
</evidence>
<gene>
    <name evidence="2" type="ORF">Tsubulata_005864</name>
</gene>
<dbReference type="EMBL" id="JAKUCV010002551">
    <property type="protein sequence ID" value="KAJ4842214.1"/>
    <property type="molecule type" value="Genomic_DNA"/>
</dbReference>
<proteinExistence type="predicted"/>
<dbReference type="AlphaFoldDB" id="A0A9Q0G4K8"/>
<sequence length="58" mass="6767">CFPLLLDYAYWLLFCWIGERWCRVFSGKGAPRLDIGGSIGTLWDCTQILGQNHLIRHR</sequence>
<name>A0A9Q0G4K8_9ROSI</name>
<keyword evidence="3" id="KW-1185">Reference proteome</keyword>
<feature type="chain" id="PRO_5040327226" evidence="1">
    <location>
        <begin position="23"/>
        <end position="58"/>
    </location>
</feature>